<dbReference type="OrthoDB" id="1186563at2"/>
<proteinExistence type="predicted"/>
<dbReference type="InterPro" id="IPR019861">
    <property type="entry name" value="PorP/SprF_Bacteroidetes"/>
</dbReference>
<keyword evidence="3" id="KW-1185">Reference proteome</keyword>
<dbReference type="NCBIfam" id="TIGR03519">
    <property type="entry name" value="T9SS_PorP_fam"/>
    <property type="match status" value="1"/>
</dbReference>
<sequence>MLKRYIFLFVGLLTAGLARAQDPQFSQFYAAPLYLNPAFAGSALAPRVSVNYRNQWPAVTNYVTSMVSVDHFFERYNSGVGLMLQNDNQGQGRIRSTDIGLQYAYQIQVAEQAFVRLGVQASYVNRSINWFGLTFGDQYNNGGFTGNPTTDPVVSNGSPKVSYLDFSTGGLLYSDWYWIGVAAHHLNRPNQGVFVLSDDSRLPLKGSVHAGLRIPFAGFTGLGDEWDREKTISPAINYRFQGKYDQLDLGVYMTYSPVVFGLWYRGLPLKKYEANITNRESLIALVGFRQDAFSIGYSYDATISSLGPGSGGAHEISLSYTFENWPPGKPKNRKSRKQLSCPKF</sequence>
<protein>
    <submittedName>
        <fullName evidence="2">Type IX secretion system PorP/SprF family membrane protein</fullName>
    </submittedName>
</protein>
<organism evidence="2 3">
    <name type="scientific">Larkinella arboricola</name>
    <dbReference type="NCBI Taxonomy" id="643671"/>
    <lineage>
        <taxon>Bacteria</taxon>
        <taxon>Pseudomonadati</taxon>
        <taxon>Bacteroidota</taxon>
        <taxon>Cytophagia</taxon>
        <taxon>Cytophagales</taxon>
        <taxon>Spirosomataceae</taxon>
        <taxon>Larkinella</taxon>
    </lineage>
</organism>
<evidence type="ECO:0000313" key="3">
    <source>
        <dbReference type="Proteomes" id="UP000248790"/>
    </source>
</evidence>
<dbReference type="EMBL" id="QLMC01000003">
    <property type="protein sequence ID" value="RAJ98178.1"/>
    <property type="molecule type" value="Genomic_DNA"/>
</dbReference>
<feature type="chain" id="PRO_5016363586" evidence="1">
    <location>
        <begin position="21"/>
        <end position="344"/>
    </location>
</feature>
<keyword evidence="1" id="KW-0732">Signal</keyword>
<dbReference type="Proteomes" id="UP000248790">
    <property type="component" value="Unassembled WGS sequence"/>
</dbReference>
<dbReference type="Pfam" id="PF11751">
    <property type="entry name" value="PorP_SprF"/>
    <property type="match status" value="1"/>
</dbReference>
<evidence type="ECO:0000313" key="2">
    <source>
        <dbReference type="EMBL" id="RAJ98178.1"/>
    </source>
</evidence>
<dbReference type="RefSeq" id="WP_111629107.1">
    <property type="nucleotide sequence ID" value="NZ_QLMC01000003.1"/>
</dbReference>
<evidence type="ECO:0000256" key="1">
    <source>
        <dbReference type="SAM" id="SignalP"/>
    </source>
</evidence>
<reference evidence="2 3" key="1">
    <citation type="submission" date="2018-06" db="EMBL/GenBank/DDBJ databases">
        <title>Genomic Encyclopedia of Archaeal and Bacterial Type Strains, Phase II (KMG-II): from individual species to whole genera.</title>
        <authorList>
            <person name="Goeker M."/>
        </authorList>
    </citation>
    <scope>NUCLEOTIDE SEQUENCE [LARGE SCALE GENOMIC DNA]</scope>
    <source>
        <strain evidence="2 3">DSM 21851</strain>
    </source>
</reference>
<dbReference type="AlphaFoldDB" id="A0A327X5L0"/>
<accession>A0A327X5L0</accession>
<name>A0A327X5L0_LARAB</name>
<gene>
    <name evidence="2" type="ORF">LX87_03087</name>
</gene>
<comment type="caution">
    <text evidence="2">The sequence shown here is derived from an EMBL/GenBank/DDBJ whole genome shotgun (WGS) entry which is preliminary data.</text>
</comment>
<feature type="signal peptide" evidence="1">
    <location>
        <begin position="1"/>
        <end position="20"/>
    </location>
</feature>